<protein>
    <recommendedName>
        <fullName evidence="1">Ysc84 actin-binding domain-containing protein</fullName>
    </recommendedName>
</protein>
<dbReference type="EMBL" id="QYUN01000002">
    <property type="protein sequence ID" value="RJG05712.1"/>
    <property type="molecule type" value="Genomic_DNA"/>
</dbReference>
<keyword evidence="3" id="KW-1185">Reference proteome</keyword>
<dbReference type="InterPro" id="IPR007461">
    <property type="entry name" value="Ysc84_actin-binding"/>
</dbReference>
<dbReference type="Pfam" id="PF04366">
    <property type="entry name" value="Ysc84"/>
    <property type="match status" value="1"/>
</dbReference>
<evidence type="ECO:0000313" key="3">
    <source>
        <dbReference type="Proteomes" id="UP000285190"/>
    </source>
</evidence>
<dbReference type="PROSITE" id="PS51257">
    <property type="entry name" value="PROKAR_LIPOPROTEIN"/>
    <property type="match status" value="1"/>
</dbReference>
<dbReference type="RefSeq" id="WP_119737647.1">
    <property type="nucleotide sequence ID" value="NZ_QYUN01000002.1"/>
</dbReference>
<evidence type="ECO:0000313" key="2">
    <source>
        <dbReference type="EMBL" id="RJG05712.1"/>
    </source>
</evidence>
<organism evidence="2 3">
    <name type="scientific">Noviherbaspirillum cavernae</name>
    <dbReference type="NCBI Taxonomy" id="2320862"/>
    <lineage>
        <taxon>Bacteria</taxon>
        <taxon>Pseudomonadati</taxon>
        <taxon>Pseudomonadota</taxon>
        <taxon>Betaproteobacteria</taxon>
        <taxon>Burkholderiales</taxon>
        <taxon>Oxalobacteraceae</taxon>
        <taxon>Noviherbaspirillum</taxon>
    </lineage>
</organism>
<accession>A0A418WZT1</accession>
<sequence length="227" mass="24068">MHDIISRRIGWAAIGLLFLLGGCASTAPTANPQSSVNAALATVSAFKNDAETQWLWDNLKRARAVLIVSPRFNTGVALTLDSGSGIWSGPAFYNVVRIDATGAGMRVGEQNTEMIAAVMSQKALNWLLSPSLPRGELNIVTGPYEPGNSVPANADVVVFSRTKGEYGPLNLAGMLIAIDKAANQTYYGLAVTPEEILMRRRVSRPEALPLQKALTAAAANSTATDAK</sequence>
<reference evidence="2 3" key="1">
    <citation type="submission" date="2018-09" db="EMBL/GenBank/DDBJ databases">
        <authorList>
            <person name="Zhu H."/>
        </authorList>
    </citation>
    <scope>NUCLEOTIDE SEQUENCE [LARGE SCALE GENOMIC DNA]</scope>
    <source>
        <strain evidence="2 3">K2R10-39</strain>
    </source>
</reference>
<evidence type="ECO:0000259" key="1">
    <source>
        <dbReference type="Pfam" id="PF04366"/>
    </source>
</evidence>
<gene>
    <name evidence="2" type="ORF">D3870_06490</name>
</gene>
<comment type="caution">
    <text evidence="2">The sequence shown here is derived from an EMBL/GenBank/DDBJ whole genome shotgun (WGS) entry which is preliminary data.</text>
</comment>
<dbReference type="Proteomes" id="UP000285190">
    <property type="component" value="Unassembled WGS sequence"/>
</dbReference>
<dbReference type="OrthoDB" id="198978at2"/>
<dbReference type="CDD" id="cd11524">
    <property type="entry name" value="SYLF"/>
    <property type="match status" value="1"/>
</dbReference>
<name>A0A418WZT1_9BURK</name>
<dbReference type="AlphaFoldDB" id="A0A418WZT1"/>
<feature type="domain" description="Ysc84 actin-binding" evidence="1">
    <location>
        <begin position="101"/>
        <end position="217"/>
    </location>
</feature>
<proteinExistence type="predicted"/>